<evidence type="ECO:0000256" key="6">
    <source>
        <dbReference type="ARBA" id="ARBA00023239"/>
    </source>
</evidence>
<dbReference type="FunFam" id="3.20.20.70:FF:000140">
    <property type="entry name" value="Fructose-bisphosphate aldolase"/>
    <property type="match status" value="1"/>
</dbReference>
<dbReference type="Pfam" id="PF00274">
    <property type="entry name" value="Glycolytic"/>
    <property type="match status" value="1"/>
</dbReference>
<dbReference type="Gene3D" id="3.20.20.70">
    <property type="entry name" value="Aldolase class I"/>
    <property type="match status" value="1"/>
</dbReference>
<evidence type="ECO:0000256" key="1">
    <source>
        <dbReference type="ARBA" id="ARBA00000441"/>
    </source>
</evidence>
<gene>
    <name evidence="9" type="ORF">A2843_02630</name>
</gene>
<comment type="pathway">
    <text evidence="2">Carbohydrate degradation; glycolysis; D-glyceraldehyde 3-phosphate and glycerone phosphate from D-glucose: step 4/4.</text>
</comment>
<evidence type="ECO:0000256" key="5">
    <source>
        <dbReference type="ARBA" id="ARBA00023152"/>
    </source>
</evidence>
<comment type="similarity">
    <text evidence="3">Belongs to the class I fructose-bisphosphate aldolase family.</text>
</comment>
<dbReference type="Proteomes" id="UP000178170">
    <property type="component" value="Unassembled WGS sequence"/>
</dbReference>
<evidence type="ECO:0000256" key="3">
    <source>
        <dbReference type="ARBA" id="ARBA00010387"/>
    </source>
</evidence>
<dbReference type="PANTHER" id="PTHR11627">
    <property type="entry name" value="FRUCTOSE-BISPHOSPHATE ALDOLASE"/>
    <property type="match status" value="1"/>
</dbReference>
<evidence type="ECO:0000256" key="7">
    <source>
        <dbReference type="ARBA" id="ARBA00029799"/>
    </source>
</evidence>
<dbReference type="AlphaFoldDB" id="A0A1G2QXQ4"/>
<comment type="caution">
    <text evidence="9">The sequence shown here is derived from an EMBL/GenBank/DDBJ whole genome shotgun (WGS) entry which is preliminary data.</text>
</comment>
<keyword evidence="6" id="KW-0456">Lyase</keyword>
<protein>
    <recommendedName>
        <fullName evidence="8">Probable fructose-bisphosphate aldolase class 1</fullName>
        <ecNumber evidence="4">4.1.2.13</ecNumber>
    </recommendedName>
    <alternativeName>
        <fullName evidence="7">Fructose-bisphosphate aldolase class I</fullName>
    </alternativeName>
</protein>
<name>A0A1G2QXQ4_9BACT</name>
<dbReference type="InterPro" id="IPR000741">
    <property type="entry name" value="FBA_I"/>
</dbReference>
<evidence type="ECO:0000313" key="10">
    <source>
        <dbReference type="Proteomes" id="UP000178170"/>
    </source>
</evidence>
<evidence type="ECO:0000256" key="8">
    <source>
        <dbReference type="ARBA" id="ARBA00072515"/>
    </source>
</evidence>
<comment type="catalytic activity">
    <reaction evidence="1">
        <text>beta-D-fructose 1,6-bisphosphate = D-glyceraldehyde 3-phosphate + dihydroxyacetone phosphate</text>
        <dbReference type="Rhea" id="RHEA:14729"/>
        <dbReference type="ChEBI" id="CHEBI:32966"/>
        <dbReference type="ChEBI" id="CHEBI:57642"/>
        <dbReference type="ChEBI" id="CHEBI:59776"/>
        <dbReference type="EC" id="4.1.2.13"/>
    </reaction>
</comment>
<dbReference type="EC" id="4.1.2.13" evidence="4"/>
<dbReference type="EMBL" id="MHTS01000005">
    <property type="protein sequence ID" value="OHA64919.1"/>
    <property type="molecule type" value="Genomic_DNA"/>
</dbReference>
<accession>A0A1G2QXQ4</accession>
<dbReference type="UniPathway" id="UPA00109">
    <property type="reaction ID" value="UER00183"/>
</dbReference>
<keyword evidence="5" id="KW-0324">Glycolysis</keyword>
<reference evidence="9 10" key="1">
    <citation type="journal article" date="2016" name="Nat. Commun.">
        <title>Thousands of microbial genomes shed light on interconnected biogeochemical processes in an aquifer system.</title>
        <authorList>
            <person name="Anantharaman K."/>
            <person name="Brown C.T."/>
            <person name="Hug L.A."/>
            <person name="Sharon I."/>
            <person name="Castelle C.J."/>
            <person name="Probst A.J."/>
            <person name="Thomas B.C."/>
            <person name="Singh A."/>
            <person name="Wilkins M.J."/>
            <person name="Karaoz U."/>
            <person name="Brodie E.L."/>
            <person name="Williams K.H."/>
            <person name="Hubbard S.S."/>
            <person name="Banfield J.F."/>
        </authorList>
    </citation>
    <scope>NUCLEOTIDE SEQUENCE [LARGE SCALE GENOMIC DNA]</scope>
</reference>
<dbReference type="InterPro" id="IPR013785">
    <property type="entry name" value="Aldolase_TIM"/>
</dbReference>
<dbReference type="GO" id="GO:0004332">
    <property type="term" value="F:fructose-bisphosphate aldolase activity"/>
    <property type="evidence" value="ECO:0007669"/>
    <property type="project" value="UniProtKB-EC"/>
</dbReference>
<evidence type="ECO:0000256" key="2">
    <source>
        <dbReference type="ARBA" id="ARBA00004714"/>
    </source>
</evidence>
<evidence type="ECO:0000256" key="4">
    <source>
        <dbReference type="ARBA" id="ARBA00013068"/>
    </source>
</evidence>
<dbReference type="GO" id="GO:0006096">
    <property type="term" value="P:glycolytic process"/>
    <property type="evidence" value="ECO:0007669"/>
    <property type="project" value="UniProtKB-UniPathway"/>
</dbReference>
<dbReference type="NCBIfam" id="NF033379">
    <property type="entry name" value="FrucBisAld_I"/>
    <property type="match status" value="1"/>
</dbReference>
<sequence length="337" mass="37122">MDTRIYEVAGQLVIKGKGILAADESTPSCNKRFLAVGVEQTEEMRRQWRELLLTMPGIAEFLSGVILYDETIRQQTDQGIPFAKLLEEKSIIPGVKVDEGTGDFEGHPGEKITKGLEGLASRLKEYRAMGAKFTKWRAVIAIGENIPTQDLIEKNAEILAEYAEVSQDEGFVPIVEPEVLLEGNHTIEKAEEVTTNTLRAVFAALHEKRVDLKGLILKSSMVLSGKDCLQQADAKQVAAATVRTFQNSVPQEVAGIVFLSGGQSPQQATENLNEIVKLVRQPADWPLTFSFSRALQEPVLQIWRGDSAKIKAAQQAFLKRLKLNAAALSGTYAKDME</sequence>
<dbReference type="SUPFAM" id="SSF51569">
    <property type="entry name" value="Aldolase"/>
    <property type="match status" value="1"/>
</dbReference>
<proteinExistence type="inferred from homology"/>
<evidence type="ECO:0000313" key="9">
    <source>
        <dbReference type="EMBL" id="OHA64919.1"/>
    </source>
</evidence>
<organism evidence="9 10">
    <name type="scientific">Candidatus Wildermuthbacteria bacterium RIFCSPHIGHO2_01_FULL_48_27b</name>
    <dbReference type="NCBI Taxonomy" id="1802447"/>
    <lineage>
        <taxon>Bacteria</taxon>
        <taxon>Candidatus Wildermuthiibacteriota</taxon>
    </lineage>
</organism>